<feature type="region of interest" description="Disordered" evidence="6">
    <location>
        <begin position="1"/>
        <end position="62"/>
    </location>
</feature>
<dbReference type="CDD" id="cd06173">
    <property type="entry name" value="MFS_MefA_like"/>
    <property type="match status" value="1"/>
</dbReference>
<dbReference type="GO" id="GO:0022857">
    <property type="term" value="F:transmembrane transporter activity"/>
    <property type="evidence" value="ECO:0007669"/>
    <property type="project" value="InterPro"/>
</dbReference>
<feature type="transmembrane region" description="Helical" evidence="7">
    <location>
        <begin position="338"/>
        <end position="358"/>
    </location>
</feature>
<dbReference type="Proteomes" id="UP000002357">
    <property type="component" value="Chromosome"/>
</dbReference>
<feature type="transmembrane region" description="Helical" evidence="7">
    <location>
        <begin position="431"/>
        <end position="451"/>
    </location>
</feature>
<evidence type="ECO:0000256" key="3">
    <source>
        <dbReference type="ARBA" id="ARBA00022692"/>
    </source>
</evidence>
<evidence type="ECO:0000256" key="1">
    <source>
        <dbReference type="ARBA" id="ARBA00004651"/>
    </source>
</evidence>
<evidence type="ECO:0000256" key="6">
    <source>
        <dbReference type="SAM" id="MobiDB-lite"/>
    </source>
</evidence>
<dbReference type="Gene3D" id="1.20.1250.20">
    <property type="entry name" value="MFS general substrate transporter like domains"/>
    <property type="match status" value="1"/>
</dbReference>
<keyword evidence="2" id="KW-1003">Cell membrane</keyword>
<feature type="compositionally biased region" description="Low complexity" evidence="6">
    <location>
        <begin position="20"/>
        <end position="29"/>
    </location>
</feature>
<keyword evidence="9" id="KW-1185">Reference proteome</keyword>
<proteinExistence type="predicted"/>
<evidence type="ECO:0000256" key="7">
    <source>
        <dbReference type="SAM" id="Phobius"/>
    </source>
</evidence>
<feature type="compositionally biased region" description="Low complexity" evidence="6">
    <location>
        <begin position="41"/>
        <end position="54"/>
    </location>
</feature>
<feature type="transmembrane region" description="Helical" evidence="7">
    <location>
        <begin position="71"/>
        <end position="95"/>
    </location>
</feature>
<dbReference type="PANTHER" id="PTHR23513:SF6">
    <property type="entry name" value="MAJOR FACILITATOR SUPERFAMILY ASSOCIATED DOMAIN-CONTAINING PROTEIN"/>
    <property type="match status" value="1"/>
</dbReference>
<reference evidence="8 9" key="1">
    <citation type="journal article" date="2010" name="Genome Biol. Evol.">
        <title>The sequence of a 1.8-mb bacterial linear plasmid reveals a rich evolutionary reservoir of secondary metabolic pathways.</title>
        <authorList>
            <person name="Medema M.H."/>
            <person name="Trefzer A."/>
            <person name="Kovalchuk A."/>
            <person name="van den Berg M."/>
            <person name="Mueller U."/>
            <person name="Heijne W."/>
            <person name="Wu L."/>
            <person name="Alam M.T."/>
            <person name="Ronning C.M."/>
            <person name="Nierman W.C."/>
            <person name="Bovenberg R.A.L."/>
            <person name="Breitling R."/>
            <person name="Takano E."/>
        </authorList>
    </citation>
    <scope>NUCLEOTIDE SEQUENCE [LARGE SCALE GENOMIC DNA]</scope>
    <source>
        <strain evidence="9">ATCC 27064 / DSM 738 / JCM 4710 / NBRC 13307 / NCIMB 12785 / NRRL 3585 / VKM Ac-602</strain>
    </source>
</reference>
<gene>
    <name evidence="8" type="ORF">SCLAV_4748</name>
</gene>
<keyword evidence="4 7" id="KW-1133">Transmembrane helix</keyword>
<keyword evidence="3 7" id="KW-0812">Transmembrane</keyword>
<evidence type="ECO:0000313" key="8">
    <source>
        <dbReference type="EMBL" id="EFG09820.1"/>
    </source>
</evidence>
<dbReference type="InterPro" id="IPR011701">
    <property type="entry name" value="MFS"/>
</dbReference>
<dbReference type="eggNOG" id="COG2814">
    <property type="taxonomic scope" value="Bacteria"/>
</dbReference>
<evidence type="ECO:0000313" key="9">
    <source>
        <dbReference type="Proteomes" id="UP000002357"/>
    </source>
</evidence>
<dbReference type="InterPro" id="IPR036259">
    <property type="entry name" value="MFS_trans_sf"/>
</dbReference>
<dbReference type="GO" id="GO:0005886">
    <property type="term" value="C:plasma membrane"/>
    <property type="evidence" value="ECO:0007669"/>
    <property type="project" value="UniProtKB-SubCell"/>
</dbReference>
<protein>
    <submittedName>
        <fullName evidence="8">Putative multidrug resistance protein</fullName>
    </submittedName>
</protein>
<name>E2QAC1_STRCL</name>
<feature type="transmembrane region" description="Helical" evidence="7">
    <location>
        <begin position="101"/>
        <end position="124"/>
    </location>
</feature>
<accession>E2QAC1</accession>
<feature type="transmembrane region" description="Helical" evidence="7">
    <location>
        <begin position="278"/>
        <end position="301"/>
    </location>
</feature>
<comment type="subcellular location">
    <subcellularLocation>
        <location evidence="1">Cell membrane</location>
        <topology evidence="1">Multi-pass membrane protein</topology>
    </subcellularLocation>
</comment>
<evidence type="ECO:0000256" key="4">
    <source>
        <dbReference type="ARBA" id="ARBA00022989"/>
    </source>
</evidence>
<feature type="transmembrane region" description="Helical" evidence="7">
    <location>
        <begin position="402"/>
        <end position="425"/>
    </location>
</feature>
<dbReference type="PANTHER" id="PTHR23513">
    <property type="entry name" value="INTEGRAL MEMBRANE EFFLUX PROTEIN-RELATED"/>
    <property type="match status" value="1"/>
</dbReference>
<dbReference type="SUPFAM" id="SSF103473">
    <property type="entry name" value="MFS general substrate transporter"/>
    <property type="match status" value="1"/>
</dbReference>
<sequence length="456" mass="47296">PLPCHRGARLLSTPPNRSAPGSSSPGKPGTPETSETPGIPEAPEVPEAASETPAESPPPVPLRRNHNFRMLWIGGGSSVLGVRTAVSAYPLLMLWSTGSAAHAGLVAFAALLPQLLLVLPAGALVDRWDRRRTLMVCDAVGLAGMASLVVALLLGKLYVGQVMLVAFLEGGAVIFYRIAERAVIRGAVPTGQLSEAFSQHQARGHAAGVLGQPLGAGLFSLARWAPFLAAAVTHTVALVTLLMMRHQPVESRTGTRRALRTEIAEGIAWVWRQRFLRAALLVISISNIAFQVMALALVVLVKEGGHPAYMVGLVGLLGGAGGITGAMTAAWVMRRIRLGPLLLLALAVWTALMASLAFVAHPVALGLVSAGTTWVGALLNVAAGVHQVKVTPDALQGRVSSVFALVTSGLNSLGALLGGVLLTWYGGARTMAGVAVCMAVVTLLALAAPTVRRAAD</sequence>
<feature type="transmembrane region" description="Helical" evidence="7">
    <location>
        <begin position="224"/>
        <end position="244"/>
    </location>
</feature>
<dbReference type="AlphaFoldDB" id="E2QAC1"/>
<dbReference type="STRING" id="1901.BB341_05170"/>
<keyword evidence="5 7" id="KW-0472">Membrane</keyword>
<evidence type="ECO:0000256" key="5">
    <source>
        <dbReference type="ARBA" id="ARBA00023136"/>
    </source>
</evidence>
<feature type="transmembrane region" description="Helical" evidence="7">
    <location>
        <begin position="136"/>
        <end position="159"/>
    </location>
</feature>
<dbReference type="Pfam" id="PF07690">
    <property type="entry name" value="MFS_1"/>
    <property type="match status" value="1"/>
</dbReference>
<feature type="transmembrane region" description="Helical" evidence="7">
    <location>
        <begin position="364"/>
        <end position="382"/>
    </location>
</feature>
<feature type="non-terminal residue" evidence="8">
    <location>
        <position position="1"/>
    </location>
</feature>
<dbReference type="EMBL" id="CM000913">
    <property type="protein sequence ID" value="EFG09820.1"/>
    <property type="molecule type" value="Genomic_DNA"/>
</dbReference>
<feature type="transmembrane region" description="Helical" evidence="7">
    <location>
        <begin position="307"/>
        <end position="331"/>
    </location>
</feature>
<evidence type="ECO:0000256" key="2">
    <source>
        <dbReference type="ARBA" id="ARBA00022475"/>
    </source>
</evidence>
<organism evidence="8 9">
    <name type="scientific">Streptomyces clavuligerus</name>
    <dbReference type="NCBI Taxonomy" id="1901"/>
    <lineage>
        <taxon>Bacteria</taxon>
        <taxon>Bacillati</taxon>
        <taxon>Actinomycetota</taxon>
        <taxon>Actinomycetes</taxon>
        <taxon>Kitasatosporales</taxon>
        <taxon>Streptomycetaceae</taxon>
        <taxon>Streptomyces</taxon>
    </lineage>
</organism>